<evidence type="ECO:0000313" key="4">
    <source>
        <dbReference type="Proteomes" id="UP000290942"/>
    </source>
</evidence>
<proteinExistence type="predicted"/>
<dbReference type="Proteomes" id="UP000290942">
    <property type="component" value="Chromosome"/>
</dbReference>
<keyword evidence="1" id="KW-0175">Coiled coil</keyword>
<name>A0A449A9S5_9BACT</name>
<evidence type="ECO:0000313" key="3">
    <source>
        <dbReference type="EMBL" id="VEU61025.1"/>
    </source>
</evidence>
<dbReference type="EMBL" id="LR214970">
    <property type="protein sequence ID" value="VEU61025.1"/>
    <property type="molecule type" value="Genomic_DNA"/>
</dbReference>
<feature type="coiled-coil region" evidence="1">
    <location>
        <begin position="298"/>
        <end position="332"/>
    </location>
</feature>
<protein>
    <recommendedName>
        <fullName evidence="5">Septation ring formation regulator EzrA</fullName>
    </recommendedName>
</protein>
<feature type="transmembrane region" description="Helical" evidence="2">
    <location>
        <begin position="6"/>
        <end position="26"/>
    </location>
</feature>
<evidence type="ECO:0000256" key="2">
    <source>
        <dbReference type="SAM" id="Phobius"/>
    </source>
</evidence>
<keyword evidence="2" id="KW-1133">Transmembrane helix</keyword>
<keyword evidence="2" id="KW-0472">Membrane</keyword>
<organism evidence="3 4">
    <name type="scientific">Mycoplasmopsis bovigenitalium</name>
    <dbReference type="NCBI Taxonomy" id="2112"/>
    <lineage>
        <taxon>Bacteria</taxon>
        <taxon>Bacillati</taxon>
        <taxon>Mycoplasmatota</taxon>
        <taxon>Mycoplasmoidales</taxon>
        <taxon>Metamycoplasmataceae</taxon>
        <taxon>Mycoplasmopsis</taxon>
    </lineage>
</organism>
<reference evidence="3 4" key="1">
    <citation type="submission" date="2019-01" db="EMBL/GenBank/DDBJ databases">
        <authorList>
            <consortium name="Pathogen Informatics"/>
        </authorList>
    </citation>
    <scope>NUCLEOTIDE SEQUENCE [LARGE SCALE GENOMIC DNA]</scope>
    <source>
        <strain evidence="3 4">NCTC10122</strain>
    </source>
</reference>
<evidence type="ECO:0000256" key="1">
    <source>
        <dbReference type="SAM" id="Coils"/>
    </source>
</evidence>
<sequence length="523" mass="61224">MWYKYFLPVVIIACFIALIAVVFLIIRNGKLQNYKDNISKISAQIVKNNSNNRAAIARIKHLSKDSNRYQSDLSKLGTISKNIENITIKLQESKNNFLESLKKYNLTICKKNYLNFISAHKEYIALNSEFSAISDTINKHLNVIENVVLNSFELLKQLDKKLDANKNNLSVSHPLLKKELAELKGITIELESQKNSRNLRDVSSILTEQSKRLTAFAEKISHIESIEWLVFKYMPKTIEKVKESGKIKDSIDSIENDLLTMQSNFKNRFFQDNLMDAKKMLNQINILIKEEEFEEEFKQFAIKTISDLKQSLNNAREKLSEISQKVKIAKNKDISQYYEALNNFDTQLNESKDNDILQLTVLVSSIYKFILDINKIIYIDTKLNKKSEYLHYLLRMLEVWYIKIISLKNSMENSMENQAKFNELINIYETLQQTQVKLTKFDIKQLSNKLIEVYQIAMTSKIYYAMSINLINKLLPLRLDNENIDKKIRLANSYLKEFKYKQAFKMLHDTINKEKLNVHKNIN</sequence>
<evidence type="ECO:0008006" key="5">
    <source>
        <dbReference type="Google" id="ProtNLM"/>
    </source>
</evidence>
<dbReference type="RefSeq" id="WP_129687846.1">
    <property type="nucleotide sequence ID" value="NZ_LR214970.1"/>
</dbReference>
<keyword evidence="2" id="KW-0812">Transmembrane</keyword>
<dbReference type="AlphaFoldDB" id="A0A449A9S5"/>
<gene>
    <name evidence="3" type="ORF">NCTC10122_00604</name>
</gene>
<accession>A0A449A9S5</accession>